<sequence>MKKILLFLVLLPNSILLSQTVLNSFPLNLSNPLENGQSLNIEDAKTNEIYVFTSDNNNINILKYNKSLFLRGQYTDSIKSAKNGILLGSSLSEDGNPSLYWSSPDYKNLRIIKYYFDTKASKTLSFDFGSYNSYVISHFQKDDSFYVLAKEIKEPHLLLFIFKNGRCEIKMFDFSGILFQNKNDQRFSFSTILQYFPIEKMEYDNFNPLDKSVSKNKMYVLDNHILLTLDYNTKKTQVLDLNLETQEVTEKNYDQPISKKPSKTSNSFYNDNKLFQISTNNDEFLFNIKDLSTGKSVKTVSISKKDTINFKNSPLFIQNNGYKPQKINTTAKFLKQLSALNAGVTVFKNKENSFITFGGFLEYQVSPRPSFNYSQNDAFFGFEDYNTYPAYTQSRMVYFDSMLNPNYEFINNQQTEPLAIDNIFYFLGKSKNIILENIIKLKDYSLLGYYDLGTKQYVIRKFTDGFMREDAGNPISNKAVFSKNFPVNKP</sequence>
<gene>
    <name evidence="2" type="ORF">B0A75_06075</name>
</gene>
<comment type="caution">
    <text evidence="2">The sequence shown here is derived from an EMBL/GenBank/DDBJ whole genome shotgun (WGS) entry which is preliminary data.</text>
</comment>
<proteinExistence type="predicted"/>
<dbReference type="EMBL" id="MUHA01000007">
    <property type="protein sequence ID" value="OXB01133.1"/>
    <property type="molecule type" value="Genomic_DNA"/>
</dbReference>
<keyword evidence="3" id="KW-1185">Reference proteome</keyword>
<organism evidence="2 3">
    <name type="scientific">Flavobacterium oncorhynchi</name>
    <dbReference type="NCBI Taxonomy" id="728056"/>
    <lineage>
        <taxon>Bacteria</taxon>
        <taxon>Pseudomonadati</taxon>
        <taxon>Bacteroidota</taxon>
        <taxon>Flavobacteriia</taxon>
        <taxon>Flavobacteriales</taxon>
        <taxon>Flavobacteriaceae</taxon>
        <taxon>Flavobacterium</taxon>
    </lineage>
</organism>
<dbReference type="Proteomes" id="UP000198336">
    <property type="component" value="Unassembled WGS sequence"/>
</dbReference>
<evidence type="ECO:0000256" key="1">
    <source>
        <dbReference type="SAM" id="SignalP"/>
    </source>
</evidence>
<feature type="signal peptide" evidence="1">
    <location>
        <begin position="1"/>
        <end position="23"/>
    </location>
</feature>
<name>A0A226I4J2_9FLAO</name>
<keyword evidence="1" id="KW-0732">Signal</keyword>
<evidence type="ECO:0000313" key="2">
    <source>
        <dbReference type="EMBL" id="OXB01133.1"/>
    </source>
</evidence>
<reference evidence="2 3" key="1">
    <citation type="submission" date="2016-11" db="EMBL/GenBank/DDBJ databases">
        <title>Whole genomes of Flavobacteriaceae.</title>
        <authorList>
            <person name="Stine C."/>
            <person name="Li C."/>
            <person name="Tadesse D."/>
        </authorList>
    </citation>
    <scope>NUCLEOTIDE SEQUENCE [LARGE SCALE GENOMIC DNA]</scope>
    <source>
        <strain evidence="2 3">CCUG 59446</strain>
    </source>
</reference>
<dbReference type="RefSeq" id="WP_089053407.1">
    <property type="nucleotide sequence ID" value="NZ_MUHA01000007.1"/>
</dbReference>
<dbReference type="AlphaFoldDB" id="A0A226I4J2"/>
<protein>
    <submittedName>
        <fullName evidence="2">Uncharacterized protein</fullName>
    </submittedName>
</protein>
<evidence type="ECO:0000313" key="3">
    <source>
        <dbReference type="Proteomes" id="UP000198336"/>
    </source>
</evidence>
<feature type="chain" id="PRO_5013234463" evidence="1">
    <location>
        <begin position="24"/>
        <end position="490"/>
    </location>
</feature>
<accession>A0A226I4J2</accession>